<gene>
    <name evidence="1" type="ORF">FUSPEROL_01511</name>
</gene>
<evidence type="ECO:0000313" key="2">
    <source>
        <dbReference type="Proteomes" id="UP000003748"/>
    </source>
</evidence>
<dbReference type="RefSeq" id="WP_005973492.1">
    <property type="nucleotide sequence ID" value="NZ_GG665897.1"/>
</dbReference>
<dbReference type="EMBL" id="ACJY01000080">
    <property type="protein sequence ID" value="EFE86556.1"/>
    <property type="molecule type" value="Genomic_DNA"/>
</dbReference>
<dbReference type="eggNOG" id="ENOG50337TE">
    <property type="taxonomic scope" value="Bacteria"/>
</dbReference>
<name>D4CVR5_9FUSO</name>
<dbReference type="OrthoDB" id="88906at2"/>
<sequence length="64" mass="7492">MAEIIQKIKSAFKSITSNEETEQNNNLGVERETKKIEKNEYEGFANGFPEWDLQPPQAPVRRRR</sequence>
<evidence type="ECO:0000313" key="1">
    <source>
        <dbReference type="EMBL" id="EFE86556.1"/>
    </source>
</evidence>
<organism evidence="1 2">
    <name type="scientific">Fusobacterium periodonticum ATCC 33693</name>
    <dbReference type="NCBI Taxonomy" id="546275"/>
    <lineage>
        <taxon>Bacteria</taxon>
        <taxon>Fusobacteriati</taxon>
        <taxon>Fusobacteriota</taxon>
        <taxon>Fusobacteriia</taxon>
        <taxon>Fusobacteriales</taxon>
        <taxon>Fusobacteriaceae</taxon>
        <taxon>Fusobacterium</taxon>
    </lineage>
</organism>
<comment type="caution">
    <text evidence="1">The sequence shown here is derived from an EMBL/GenBank/DDBJ whole genome shotgun (WGS) entry which is preliminary data.</text>
</comment>
<dbReference type="HOGENOM" id="CLU_2716625_0_0_0"/>
<dbReference type="GeneID" id="78419736"/>
<accession>D4CVR5</accession>
<reference evidence="1 2" key="1">
    <citation type="submission" date="2010-02" db="EMBL/GenBank/DDBJ databases">
        <authorList>
            <person name="Weinstock G."/>
            <person name="Sodergren E."/>
            <person name="Clifton S."/>
            <person name="Fulton L."/>
            <person name="Fulton B."/>
            <person name="Courtney L."/>
            <person name="Fronick C."/>
            <person name="Harrison M."/>
            <person name="Strong C."/>
            <person name="Farmer C."/>
            <person name="Delahaunty K."/>
            <person name="Markovic C."/>
            <person name="Hall O."/>
            <person name="Minx P."/>
            <person name="Tomlinson C."/>
            <person name="Mitreva M."/>
            <person name="Nelson J."/>
            <person name="Hou S."/>
            <person name="Wollam A."/>
            <person name="Pepin K.H."/>
            <person name="Johnson M."/>
            <person name="Bhonagiri V."/>
            <person name="Zhang X."/>
            <person name="Suruliraj S."/>
            <person name="Warren W."/>
            <person name="Chinwalla A."/>
            <person name="Mardis E.R."/>
            <person name="Wilson R.K."/>
        </authorList>
    </citation>
    <scope>NUCLEOTIDE SEQUENCE [LARGE SCALE GENOMIC DNA]</scope>
    <source>
        <strain evidence="1 2">ATCC 33693</strain>
    </source>
</reference>
<dbReference type="Proteomes" id="UP000003748">
    <property type="component" value="Unassembled WGS sequence"/>
</dbReference>
<dbReference type="AlphaFoldDB" id="D4CVR5"/>
<evidence type="ECO:0008006" key="3">
    <source>
        <dbReference type="Google" id="ProtNLM"/>
    </source>
</evidence>
<protein>
    <recommendedName>
        <fullName evidence="3">High mobility group protein 1</fullName>
    </recommendedName>
</protein>
<dbReference type="STRING" id="546275.FUSPEROL_01511"/>
<proteinExistence type="predicted"/>